<evidence type="ECO:0000256" key="2">
    <source>
        <dbReference type="ARBA" id="ARBA00022723"/>
    </source>
</evidence>
<keyword evidence="4" id="KW-0460">Magnesium</keyword>
<dbReference type="CDD" id="cd04453">
    <property type="entry name" value="S1_RNase_E"/>
    <property type="match status" value="1"/>
</dbReference>
<evidence type="ECO:0000256" key="5">
    <source>
        <dbReference type="ARBA" id="ARBA00022884"/>
    </source>
</evidence>
<dbReference type="PANTHER" id="PTHR30001">
    <property type="entry name" value="RIBONUCLEASE"/>
    <property type="match status" value="1"/>
</dbReference>
<keyword evidence="2" id="KW-0479">Metal-binding</keyword>
<dbReference type="RefSeq" id="WP_166504899.1">
    <property type="nucleotide sequence ID" value="NZ_JAKNTL010000003.1"/>
</dbReference>
<dbReference type="InterPro" id="IPR012340">
    <property type="entry name" value="NA-bd_OB-fold"/>
</dbReference>
<organism evidence="8 9">
    <name type="scientific">Romboutsia hominis</name>
    <dbReference type="NCBI Taxonomy" id="1507512"/>
    <lineage>
        <taxon>Bacteria</taxon>
        <taxon>Bacillati</taxon>
        <taxon>Bacillota</taxon>
        <taxon>Clostridia</taxon>
        <taxon>Peptostreptococcales</taxon>
        <taxon>Peptostreptococcaceae</taxon>
        <taxon>Romboutsia</taxon>
    </lineage>
</organism>
<dbReference type="AlphaFoldDB" id="A0A2P2BNV5"/>
<gene>
    <name evidence="8" type="ORF">FRIFI_0503</name>
</gene>
<protein>
    <submittedName>
        <fullName evidence="8">Ribonuclease G</fullName>
    </submittedName>
</protein>
<feature type="domain" description="RNA-binding protein AU-1/Ribonuclease E/G" evidence="7">
    <location>
        <begin position="102"/>
        <end position="369"/>
    </location>
</feature>
<evidence type="ECO:0000313" key="9">
    <source>
        <dbReference type="Proteomes" id="UP000245695"/>
    </source>
</evidence>
<dbReference type="GO" id="GO:0016787">
    <property type="term" value="F:hydrolase activity"/>
    <property type="evidence" value="ECO:0007669"/>
    <property type="project" value="UniProtKB-KW"/>
</dbReference>
<keyword evidence="5" id="KW-0694">RNA-binding</keyword>
<dbReference type="GO" id="GO:0004540">
    <property type="term" value="F:RNA nuclease activity"/>
    <property type="evidence" value="ECO:0007669"/>
    <property type="project" value="InterPro"/>
</dbReference>
<dbReference type="GO" id="GO:0005737">
    <property type="term" value="C:cytoplasm"/>
    <property type="evidence" value="ECO:0007669"/>
    <property type="project" value="TreeGrafter"/>
</dbReference>
<proteinExistence type="predicted"/>
<dbReference type="GO" id="GO:0046872">
    <property type="term" value="F:metal ion binding"/>
    <property type="evidence" value="ECO:0007669"/>
    <property type="project" value="UniProtKB-KW"/>
</dbReference>
<reference evidence="8 9" key="1">
    <citation type="submission" date="2014-09" db="EMBL/GenBank/DDBJ databases">
        <authorList>
            <person name="Hornung B.V."/>
        </authorList>
    </citation>
    <scope>NUCLEOTIDE SEQUENCE [LARGE SCALE GENOMIC DNA]</scope>
    <source>
        <strain evidence="8 9">FRIFI</strain>
    </source>
</reference>
<dbReference type="GO" id="GO:0003723">
    <property type="term" value="F:RNA binding"/>
    <property type="evidence" value="ECO:0007669"/>
    <property type="project" value="UniProtKB-KW"/>
</dbReference>
<keyword evidence="3" id="KW-0378">Hydrolase</keyword>
<dbReference type="Proteomes" id="UP000245695">
    <property type="component" value="Chromosome 1"/>
</dbReference>
<comment type="cofactor">
    <cofactor evidence="1">
        <name>Mg(2+)</name>
        <dbReference type="ChEBI" id="CHEBI:18420"/>
    </cofactor>
</comment>
<evidence type="ECO:0000256" key="1">
    <source>
        <dbReference type="ARBA" id="ARBA00001946"/>
    </source>
</evidence>
<sequence length="467" mass="53913">MKDIIIESLISSEKVAVLEDNKLSEVYIEDNKKNKKVSNIYRGIVKKVLPGIEACFVDIGFDRLAYLQLKKEDNIKAGQEIMVQVNKEEIGNKGAKLNLEISLSGRYIVYIPSNDRITMSNKITDEKERFRLKKLAKSIIKDNTGIIIRTEAVGCSLEDLKEDIENLKSQYDLILKEFKLGIGPKLLYKSLDFASKYIKDYISEDLGKIVTNDEKKYNELKELLKSIEKKYVDKIILEKNKDVFDIYNVNSQIQKCLNKKVWLSSGGYLIIEKTEALTVIDVNTGKNIGNIKLRDTIYKTNLEAAIEIARQIKIRDISGIIIIDFIDMEKESQKRELIKVLEEELSKDKRKSKVLGMTKLGLVEIARRREKDPIYNYYLDECNLCKGDSFVISTKTIIDNIEKETMRIKEHTSYNNITIEINKKVYEDINKNFEDIIKSISKKYSINLELKGLPEINIEKVNIIYNS</sequence>
<dbReference type="SUPFAM" id="SSF50249">
    <property type="entry name" value="Nucleic acid-binding proteins"/>
    <property type="match status" value="1"/>
</dbReference>
<keyword evidence="6" id="KW-0175">Coiled coil</keyword>
<dbReference type="InterPro" id="IPR004659">
    <property type="entry name" value="RNase_E/G"/>
</dbReference>
<evidence type="ECO:0000259" key="7">
    <source>
        <dbReference type="Pfam" id="PF10150"/>
    </source>
</evidence>
<accession>A0A2P2BNV5</accession>
<evidence type="ECO:0000313" key="8">
    <source>
        <dbReference type="EMBL" id="CEI72051.1"/>
    </source>
</evidence>
<dbReference type="GO" id="GO:0006364">
    <property type="term" value="P:rRNA processing"/>
    <property type="evidence" value="ECO:0007669"/>
    <property type="project" value="TreeGrafter"/>
</dbReference>
<dbReference type="EMBL" id="LN650648">
    <property type="protein sequence ID" value="CEI72051.1"/>
    <property type="molecule type" value="Genomic_DNA"/>
</dbReference>
<evidence type="ECO:0000256" key="4">
    <source>
        <dbReference type="ARBA" id="ARBA00022842"/>
    </source>
</evidence>
<dbReference type="Gene3D" id="2.40.50.140">
    <property type="entry name" value="Nucleic acid-binding proteins"/>
    <property type="match status" value="1"/>
</dbReference>
<name>A0A2P2BNV5_9FIRM</name>
<feature type="coiled-coil region" evidence="6">
    <location>
        <begin position="150"/>
        <end position="177"/>
    </location>
</feature>
<keyword evidence="9" id="KW-1185">Reference proteome</keyword>
<evidence type="ECO:0000256" key="3">
    <source>
        <dbReference type="ARBA" id="ARBA00022801"/>
    </source>
</evidence>
<evidence type="ECO:0000256" key="6">
    <source>
        <dbReference type="SAM" id="Coils"/>
    </source>
</evidence>
<dbReference type="NCBIfam" id="TIGR00757">
    <property type="entry name" value="RNaseEG"/>
    <property type="match status" value="1"/>
</dbReference>
<dbReference type="PANTHER" id="PTHR30001:SF0">
    <property type="entry name" value="RIBONUCLEASE G"/>
    <property type="match status" value="1"/>
</dbReference>
<dbReference type="Pfam" id="PF10150">
    <property type="entry name" value="RNase_E_G"/>
    <property type="match status" value="1"/>
</dbReference>
<dbReference type="InterPro" id="IPR019307">
    <property type="entry name" value="RNA-bd_AU-1/RNase_E/G"/>
</dbReference>
<dbReference type="KEGG" id="rhom:FRIFI_0503"/>